<dbReference type="InterPro" id="IPR036779">
    <property type="entry name" value="LysM_dom_sf"/>
</dbReference>
<dbReference type="PANTHER" id="PTHR34700:SF4">
    <property type="entry name" value="PHAGE-LIKE ELEMENT PBSX PROTEIN XKDP"/>
    <property type="match status" value="1"/>
</dbReference>
<dbReference type="RefSeq" id="WP_117415953.1">
    <property type="nucleotide sequence ID" value="NZ_QOHO01000016.1"/>
</dbReference>
<gene>
    <name evidence="2" type="ORF">DS742_05180</name>
</gene>
<evidence type="ECO:0000259" key="1">
    <source>
        <dbReference type="PROSITE" id="PS51782"/>
    </source>
</evidence>
<sequence length="205" mass="22858">MEIWLKQGENCLRIPVLPSSYQVSTSQNNTTVNINGLGEINLLGKRGLTAVSFSSFFPCHYESFCSTIIKRPKEYISLLEKMKRNGAMRLHITGILSLKVAIETLDYEENDGTRDITYTLGLKEYRHLSIPESSLTSQTQETVTVRESPVPKAGRTHTVVKGECLISIVRKETGSTDWKPVYEANKSTIGSNPNKIDPGQVLIIP</sequence>
<protein>
    <recommendedName>
        <fullName evidence="1">LysM domain-containing protein</fullName>
    </recommendedName>
</protein>
<accession>A0A3E2NFU3</accession>
<dbReference type="InterPro" id="IPR052196">
    <property type="entry name" value="Bact_Kbp"/>
</dbReference>
<dbReference type="PANTHER" id="PTHR34700">
    <property type="entry name" value="POTASSIUM BINDING PROTEIN KBP"/>
    <property type="match status" value="1"/>
</dbReference>
<dbReference type="PROSITE" id="PS51782">
    <property type="entry name" value="LYSM"/>
    <property type="match status" value="1"/>
</dbReference>
<reference evidence="2 3" key="1">
    <citation type="submission" date="2018-07" db="EMBL/GenBank/DDBJ databases">
        <title>New species, Clostridium PI-S10-A1B.</title>
        <authorList>
            <person name="Krishna G."/>
            <person name="Summeta K."/>
            <person name="Shikha S."/>
            <person name="Prabhu P.B."/>
            <person name="Suresh K."/>
        </authorList>
    </citation>
    <scope>NUCLEOTIDE SEQUENCE [LARGE SCALE GENOMIC DNA]</scope>
    <source>
        <strain evidence="2 3">PI-S10-A1B</strain>
    </source>
</reference>
<name>A0A3E2NFU3_9FIRM</name>
<comment type="caution">
    <text evidence="2">The sequence shown here is derived from an EMBL/GenBank/DDBJ whole genome shotgun (WGS) entry which is preliminary data.</text>
</comment>
<proteinExistence type="predicted"/>
<evidence type="ECO:0000313" key="3">
    <source>
        <dbReference type="Proteomes" id="UP000260680"/>
    </source>
</evidence>
<feature type="domain" description="LysM" evidence="1">
    <location>
        <begin position="155"/>
        <end position="204"/>
    </location>
</feature>
<dbReference type="Proteomes" id="UP000260680">
    <property type="component" value="Unassembled WGS sequence"/>
</dbReference>
<dbReference type="EMBL" id="QOHO01000016">
    <property type="protein sequence ID" value="RFZ79855.1"/>
    <property type="molecule type" value="Genomic_DNA"/>
</dbReference>
<dbReference type="InterPro" id="IPR018392">
    <property type="entry name" value="LysM"/>
</dbReference>
<evidence type="ECO:0000313" key="2">
    <source>
        <dbReference type="EMBL" id="RFZ79855.1"/>
    </source>
</evidence>
<organism evidence="2 3">
    <name type="scientific">Lacrimispora amygdalina</name>
    <dbReference type="NCBI Taxonomy" id="253257"/>
    <lineage>
        <taxon>Bacteria</taxon>
        <taxon>Bacillati</taxon>
        <taxon>Bacillota</taxon>
        <taxon>Clostridia</taxon>
        <taxon>Lachnospirales</taxon>
        <taxon>Lachnospiraceae</taxon>
        <taxon>Lacrimispora</taxon>
    </lineage>
</organism>
<dbReference type="OrthoDB" id="9800780at2"/>
<dbReference type="Gene3D" id="3.10.350.10">
    <property type="entry name" value="LysM domain"/>
    <property type="match status" value="1"/>
</dbReference>
<dbReference type="AlphaFoldDB" id="A0A3E2NFU3"/>